<dbReference type="SUPFAM" id="SSF53474">
    <property type="entry name" value="alpha/beta-Hydrolases"/>
    <property type="match status" value="1"/>
</dbReference>
<dbReference type="Proteomes" id="UP000249526">
    <property type="component" value="Unassembled WGS sequence"/>
</dbReference>
<keyword evidence="2" id="KW-0378">Hydrolase</keyword>
<protein>
    <submittedName>
        <fullName evidence="2">Alpha/beta-hydrolase</fullName>
    </submittedName>
</protein>
<dbReference type="AlphaFoldDB" id="A0A8G1VI71"/>
<accession>A0A8G1VI71</accession>
<dbReference type="Gene3D" id="3.40.50.1820">
    <property type="entry name" value="alpha/beta hydrolase"/>
    <property type="match status" value="1"/>
</dbReference>
<dbReference type="PANTHER" id="PTHR17630">
    <property type="entry name" value="DIENELACTONE HYDROLASE"/>
    <property type="match status" value="1"/>
</dbReference>
<keyword evidence="3" id="KW-1185">Reference proteome</keyword>
<organism evidence="2 3">
    <name type="scientific">Aspergillus piperis CBS 112811</name>
    <dbReference type="NCBI Taxonomy" id="1448313"/>
    <lineage>
        <taxon>Eukaryota</taxon>
        <taxon>Fungi</taxon>
        <taxon>Dikarya</taxon>
        <taxon>Ascomycota</taxon>
        <taxon>Pezizomycotina</taxon>
        <taxon>Eurotiomycetes</taxon>
        <taxon>Eurotiomycetidae</taxon>
        <taxon>Eurotiales</taxon>
        <taxon>Aspergillaceae</taxon>
        <taxon>Aspergillus</taxon>
        <taxon>Aspergillus subgen. Circumdati</taxon>
    </lineage>
</organism>
<sequence length="264" mass="28996">MTSNAPSECCMAGHLHDGRASGEIQELANISTYIAYPPDRSTKNAILFLTDGNGHRFINAHLMADQFAARGFLVVMPDLFHGDPIPVDHGPDFDIMGWYNQHLPDKVDPIVNAILGEMRTTLGCQRVGAVGYCFGGKYVCRYLKAGKLNAGFVAHPTMVTVEELEGVEGPLSIAAASELSRTVYFLTLLMLTNGQVVDPVFTTANRHESEGILAGVGVPFQINLFSDVEHGFAVRCDPAELRQRFAKESVFEQAVAWFDRYVKE</sequence>
<proteinExistence type="predicted"/>
<reference evidence="2 3" key="1">
    <citation type="submission" date="2018-02" db="EMBL/GenBank/DDBJ databases">
        <title>The genomes of Aspergillus section Nigri reveals drivers in fungal speciation.</title>
        <authorList>
            <consortium name="DOE Joint Genome Institute"/>
            <person name="Vesth T.C."/>
            <person name="Nybo J."/>
            <person name="Theobald S."/>
            <person name="Brandl J."/>
            <person name="Frisvad J.C."/>
            <person name="Nielsen K.F."/>
            <person name="Lyhne E.K."/>
            <person name="Kogle M.E."/>
            <person name="Kuo A."/>
            <person name="Riley R."/>
            <person name="Clum A."/>
            <person name="Nolan M."/>
            <person name="Lipzen A."/>
            <person name="Salamov A."/>
            <person name="Henrissat B."/>
            <person name="Wiebenga A."/>
            <person name="De vries R.P."/>
            <person name="Grigoriev I.V."/>
            <person name="Mortensen U.H."/>
            <person name="Andersen M.R."/>
            <person name="Baker S.E."/>
        </authorList>
    </citation>
    <scope>NUCLEOTIDE SEQUENCE [LARGE SCALE GENOMIC DNA]</scope>
    <source>
        <strain evidence="2 3">CBS 112811</strain>
    </source>
</reference>
<dbReference type="EMBL" id="KZ825073">
    <property type="protein sequence ID" value="RAH54066.1"/>
    <property type="molecule type" value="Genomic_DNA"/>
</dbReference>
<dbReference type="InterPro" id="IPR029058">
    <property type="entry name" value="AB_hydrolase_fold"/>
</dbReference>
<dbReference type="GO" id="GO:0016787">
    <property type="term" value="F:hydrolase activity"/>
    <property type="evidence" value="ECO:0007669"/>
    <property type="project" value="UniProtKB-KW"/>
</dbReference>
<dbReference type="InterPro" id="IPR002925">
    <property type="entry name" value="Dienelactn_hydro"/>
</dbReference>
<evidence type="ECO:0000313" key="2">
    <source>
        <dbReference type="EMBL" id="RAH54066.1"/>
    </source>
</evidence>
<dbReference type="Pfam" id="PF01738">
    <property type="entry name" value="DLH"/>
    <property type="match status" value="1"/>
</dbReference>
<dbReference type="PANTHER" id="PTHR17630:SF44">
    <property type="entry name" value="PROTEIN AIM2"/>
    <property type="match status" value="1"/>
</dbReference>
<dbReference type="GeneID" id="37164228"/>
<name>A0A8G1VI71_9EURO</name>
<evidence type="ECO:0000259" key="1">
    <source>
        <dbReference type="Pfam" id="PF01738"/>
    </source>
</evidence>
<dbReference type="RefSeq" id="XP_025511988.1">
    <property type="nucleotide sequence ID" value="XM_025660826.1"/>
</dbReference>
<gene>
    <name evidence="2" type="ORF">BO85DRAFT_452461</name>
</gene>
<evidence type="ECO:0000313" key="3">
    <source>
        <dbReference type="Proteomes" id="UP000249526"/>
    </source>
</evidence>
<feature type="domain" description="Dienelactone hydrolase" evidence="1">
    <location>
        <begin position="31"/>
        <end position="261"/>
    </location>
</feature>